<dbReference type="GO" id="GO:0005975">
    <property type="term" value="P:carbohydrate metabolic process"/>
    <property type="evidence" value="ECO:0007669"/>
    <property type="project" value="UniProtKB-ARBA"/>
</dbReference>
<feature type="domain" description="T-Q ester bond containing" evidence="6">
    <location>
        <begin position="1169"/>
        <end position="1286"/>
    </location>
</feature>
<evidence type="ECO:0000256" key="2">
    <source>
        <dbReference type="ARBA" id="ARBA00022525"/>
    </source>
</evidence>
<keyword evidence="4" id="KW-1133">Transmembrane helix</keyword>
<reference evidence="7" key="1">
    <citation type="submission" date="2020-10" db="EMBL/GenBank/DDBJ databases">
        <authorList>
            <person name="Gilroy R."/>
        </authorList>
    </citation>
    <scope>NUCLEOTIDE SEQUENCE</scope>
    <source>
        <strain evidence="7">ChiHjej12B11-29160</strain>
    </source>
</reference>
<sequence>MLFLNSCNHNNKENQATYPHIKNYLLENLDPSLVGQQVSENNPQARIPNGIQVLANAGSLTNSEDIRDTGQLIYVRYTLADQREVRQDETLDSVWEDPEHAAQTVWSQSETVTNVYDVGLSDYYVALIDNTKLNNAGEVLDAAFAEHNTHGEALEGIIFDKDTGIAYIPHALYTADNSSEDFHPISAQLLLSYDFDADRTTVIDVTYDNKRTDLSAVAERMPVSADGLDVTYAVPVVVEQDANKITLSNLAVYLGDSERPLALQEGINAKYDNTTGELELLGSALTVSSIRIEILPDDFSDTVIDAISSSTIAYAAESSSLGMWPYGKLNNLDISKLQEGMAVSYKAPVKYDYNHNHFADIPWAGQMFWKTVPYVYTSFENGSDDYSVGSSNWVFQQIKNGTSWENLKDHISSTPVSASPGDINFMFALPGDNSVGTDLGGLDWSGLISPIQGFQDNPKYDTWINTVAFCSHITQPDNHLTIDEAYNDSFGTVTMRVLKIEPRGNNPYVIIGFCSPQVSTQSGIAVIKFGIQSQGTLSLSKESAEISITQSNPLYSLGGAEYGVYSDSACTAKVGAIVTDEAGSGKLEGLTAGTYYIREDKAPAGFYPDDTVKEVQITAGNTTEETIHEQPGYDIAWNLIQKLDSQLGATAQGSATLAGAQFKISHYGTSNGDISGTPLRTWILESDNQGRVSFDTATFVDGEPYQTTSGQTALPLGTYAIQEIKPPEGYLLTDTSTHVAILESNESNTGVQWKNLNDWFMEASDSSMQGRGISDEVQRGSVKLTKVDKETGKSAPLGAATLEGTTFTIIYEGSSPIVVEGKTLFQNDLVMTIATEPVSTDEGVIYQAQTAENVLPVGNYRIEEQSSGEGYALGHYETSFEITPNNTEVELIPAENPVIRGGLQFNKVDGDSQQALSGIPFLIVAQSDADGDGIHEQHLALTDKNGLISTEVGEPSNKNDEALLQNEDGSWAVDESKLDPDAGIWFSGRTDLETTPHNDRSALPFDTYTVNELPCKTNEGKRLVSFSVVISQDGVLINRGTITNENGPALATELVASDSLLHTIPAQKVQLTDTVSYEGLERGASYEIKGRLVRQATGEALLDSQGNEIVVTKTFTASLSTGSIDMSFELDATDLSGQSIVAYETLYRDGQPVAEHEDLNDENQTVSVPQIATKASVAGKKVSASTGEATIDDLVTCSNLVPGEHYQLHAYLVDAESGDMVLENEEAVTATQDFVAEAPNETHQMGLSLNGANVSGKTLVVMEQLSQNGRIVAAHEDPTSQDQSVSFASIGTTLVDAADSDHHITSHDEIQLIDTVSYEGLESGTPYTLKGHLVDGQTGNELVQEDGSPLIASIEFVADQPSGTVDVTFSLPAQALSNVEKIVAFEFLYDQEGKELASHASLDDTNQTVYIPSIGTTLVEASSNKHQVEATESVELIDTVVYRGLEPGRSYQLTGTLMDAKTGNVLQDYSGKPITAEISFTPESSDGSEQVHFTFNANNLAGTSAVAFEQLRTEGTFVASHEDLADKNQTVNFIKPSSGARESVPKTSDSTFFPYVFVLAGGALLSLGYFLRKRLSYEIGVSRRPTKRLK</sequence>
<evidence type="ECO:0000256" key="4">
    <source>
        <dbReference type="SAM" id="Phobius"/>
    </source>
</evidence>
<feature type="domain" description="SpaA-like prealbumin fold" evidence="5">
    <location>
        <begin position="780"/>
        <end position="890"/>
    </location>
</feature>
<feature type="domain" description="SpaA-like prealbumin fold" evidence="5">
    <location>
        <begin position="556"/>
        <end position="628"/>
    </location>
</feature>
<reference evidence="7" key="2">
    <citation type="journal article" date="2021" name="PeerJ">
        <title>Extensive microbial diversity within the chicken gut microbiome revealed by metagenomics and culture.</title>
        <authorList>
            <person name="Gilroy R."/>
            <person name="Ravi A."/>
            <person name="Getino M."/>
            <person name="Pursley I."/>
            <person name="Horton D.L."/>
            <person name="Alikhan N.F."/>
            <person name="Baker D."/>
            <person name="Gharbi K."/>
            <person name="Hall N."/>
            <person name="Watson M."/>
            <person name="Adriaenssens E.M."/>
            <person name="Foster-Nyarko E."/>
            <person name="Jarju S."/>
            <person name="Secka A."/>
            <person name="Antonio M."/>
            <person name="Oren A."/>
            <person name="Chaudhuri R.R."/>
            <person name="La Ragione R."/>
            <person name="Hildebrand F."/>
            <person name="Pallen M.J."/>
        </authorList>
    </citation>
    <scope>NUCLEOTIDE SEQUENCE</scope>
    <source>
        <strain evidence="7">ChiHjej12B11-29160</strain>
    </source>
</reference>
<accession>A0A9D1L3R1</accession>
<name>A0A9D1L3R1_9ACTN</name>
<dbReference type="NCBIfam" id="NF033903">
    <property type="entry name" value="VaFE_rpt"/>
    <property type="match status" value="4"/>
</dbReference>
<feature type="domain" description="T-Q ester bond containing" evidence="6">
    <location>
        <begin position="1412"/>
        <end position="1532"/>
    </location>
</feature>
<feature type="transmembrane region" description="Helical" evidence="4">
    <location>
        <begin position="1552"/>
        <end position="1571"/>
    </location>
</feature>
<protein>
    <submittedName>
        <fullName evidence="7">VaFE repeat-containing surface-anchored protein</fullName>
    </submittedName>
</protein>
<feature type="domain" description="T-Q ester bond containing" evidence="6">
    <location>
        <begin position="1289"/>
        <end position="1410"/>
    </location>
</feature>
<dbReference type="Proteomes" id="UP000824078">
    <property type="component" value="Unassembled WGS sequence"/>
</dbReference>
<dbReference type="PANTHER" id="PTHR36108:SF13">
    <property type="entry name" value="COLOSSIN-B-RELATED"/>
    <property type="match status" value="1"/>
</dbReference>
<dbReference type="Pfam" id="PF18202">
    <property type="entry name" value="TQ"/>
    <property type="match status" value="4"/>
</dbReference>
<dbReference type="PANTHER" id="PTHR36108">
    <property type="entry name" value="COLOSSIN-B-RELATED"/>
    <property type="match status" value="1"/>
</dbReference>
<evidence type="ECO:0000259" key="6">
    <source>
        <dbReference type="Pfam" id="PF18202"/>
    </source>
</evidence>
<dbReference type="InterPro" id="IPR013783">
    <property type="entry name" value="Ig-like_fold"/>
</dbReference>
<dbReference type="EMBL" id="DVMQ01000010">
    <property type="protein sequence ID" value="HIU23859.1"/>
    <property type="molecule type" value="Genomic_DNA"/>
</dbReference>
<keyword evidence="3" id="KW-0732">Signal</keyword>
<keyword evidence="4" id="KW-0472">Membrane</keyword>
<comment type="similarity">
    <text evidence="1">Belongs to the serine-aspartate repeat-containing protein (SDr) family.</text>
</comment>
<comment type="caution">
    <text evidence="7">The sequence shown here is derived from an EMBL/GenBank/DDBJ whole genome shotgun (WGS) entry which is preliminary data.</text>
</comment>
<dbReference type="Gene3D" id="2.60.40.3930">
    <property type="match status" value="4"/>
</dbReference>
<feature type="domain" description="SpaA-like prealbumin fold" evidence="5">
    <location>
        <begin position="652"/>
        <end position="754"/>
    </location>
</feature>
<evidence type="ECO:0000259" key="5">
    <source>
        <dbReference type="Pfam" id="PF17802"/>
    </source>
</evidence>
<keyword evidence="2" id="KW-0964">Secreted</keyword>
<dbReference type="Gene3D" id="2.60.40.10">
    <property type="entry name" value="Immunoglobulins"/>
    <property type="match status" value="3"/>
</dbReference>
<proteinExistence type="inferred from homology"/>
<dbReference type="InterPro" id="IPR041100">
    <property type="entry name" value="TQ"/>
</dbReference>
<keyword evidence="4" id="KW-0812">Transmembrane</keyword>
<evidence type="ECO:0000256" key="3">
    <source>
        <dbReference type="ARBA" id="ARBA00022729"/>
    </source>
</evidence>
<evidence type="ECO:0000313" key="8">
    <source>
        <dbReference type="Proteomes" id="UP000824078"/>
    </source>
</evidence>
<organism evidence="7 8">
    <name type="scientific">Candidatus Coprovicinus avistercoris</name>
    <dbReference type="NCBI Taxonomy" id="2840754"/>
    <lineage>
        <taxon>Bacteria</taxon>
        <taxon>Bacillati</taxon>
        <taxon>Actinomycetota</taxon>
        <taxon>Coriobacteriia</taxon>
        <taxon>Coriobacteriales</taxon>
        <taxon>Coriobacteriaceae</taxon>
        <taxon>Coriobacteriaceae incertae sedis</taxon>
        <taxon>Candidatus Coprovicinus</taxon>
    </lineage>
</organism>
<gene>
    <name evidence="7" type="ORF">IAD17_02935</name>
</gene>
<evidence type="ECO:0000256" key="1">
    <source>
        <dbReference type="ARBA" id="ARBA00007257"/>
    </source>
</evidence>
<evidence type="ECO:0000313" key="7">
    <source>
        <dbReference type="EMBL" id="HIU23859.1"/>
    </source>
</evidence>
<dbReference type="Pfam" id="PF17802">
    <property type="entry name" value="SpaA"/>
    <property type="match status" value="3"/>
</dbReference>
<feature type="domain" description="T-Q ester bond containing" evidence="6">
    <location>
        <begin position="1049"/>
        <end position="1168"/>
    </location>
</feature>
<dbReference type="InterPro" id="IPR041033">
    <property type="entry name" value="SpaA_PFL_dom_1"/>
</dbReference>